<dbReference type="EMBL" id="JAESVB010000015">
    <property type="protein sequence ID" value="MCB8877600.1"/>
    <property type="molecule type" value="Genomic_DNA"/>
</dbReference>
<protein>
    <submittedName>
        <fullName evidence="1">Uncharacterized protein</fullName>
    </submittedName>
</protein>
<proteinExistence type="predicted"/>
<evidence type="ECO:0000313" key="2">
    <source>
        <dbReference type="Proteomes" id="UP000708298"/>
    </source>
</evidence>
<accession>A0A963YV16</accession>
<dbReference type="RefSeq" id="WP_227323248.1">
    <property type="nucleotide sequence ID" value="NZ_JAESVB010000015.1"/>
</dbReference>
<sequence>MSDFITVLRCAATLRLAKLITQDAIVPYDNTKTYDAWTFPISDIEALRAILARLISAPRCCVVRGELIDGPVVKRIVRRVYPDADTGEVPTLRDVPRRWLALDMEGIDRPDAVVAADIEACARIAISRLPNAFHGAGCVAQATAGHGIKTGIRLRLWFWLSRHTTGMELKQWLKGHPADPAIFGAAQPIFTAAPVFAQGMTDHISERLVMLPGAEIVEVPPPEALAPPPRPAPKPLPETNSLAASKYAMAALRNAASRVINAPVASRHPTCRSQTMSLARLVDAGLLARSDVEAVMISALEQAGKPRREGERLVAWALDHASSTPLPEGVA</sequence>
<dbReference type="AlphaFoldDB" id="A0A963YV16"/>
<reference evidence="1" key="1">
    <citation type="journal article" date="2021" name="Microorganisms">
        <title>Acidisoma silvae sp. nov. and Acidisomacellulosilytica sp. nov., Two Acidophilic Bacteria Isolated from Decaying Wood, Hydrolyzing Cellulose and Producing Poly-3-hydroxybutyrate.</title>
        <authorList>
            <person name="Mieszkin S."/>
            <person name="Pouder E."/>
            <person name="Uroz S."/>
            <person name="Simon-Colin C."/>
            <person name="Alain K."/>
        </authorList>
    </citation>
    <scope>NUCLEOTIDE SEQUENCE</scope>
    <source>
        <strain evidence="1">HW T2.11</strain>
    </source>
</reference>
<dbReference type="Proteomes" id="UP000708298">
    <property type="component" value="Unassembled WGS sequence"/>
</dbReference>
<gene>
    <name evidence="1" type="ORF">ASILVAE211_20565</name>
</gene>
<name>A0A963YV16_9PROT</name>
<keyword evidence="2" id="KW-1185">Reference proteome</keyword>
<organism evidence="1 2">
    <name type="scientific">Acidisoma silvae</name>
    <dbReference type="NCBI Taxonomy" id="2802396"/>
    <lineage>
        <taxon>Bacteria</taxon>
        <taxon>Pseudomonadati</taxon>
        <taxon>Pseudomonadota</taxon>
        <taxon>Alphaproteobacteria</taxon>
        <taxon>Acetobacterales</taxon>
        <taxon>Acidocellaceae</taxon>
        <taxon>Acidisoma</taxon>
    </lineage>
</organism>
<reference evidence="1" key="2">
    <citation type="submission" date="2021-01" db="EMBL/GenBank/DDBJ databases">
        <authorList>
            <person name="Mieszkin S."/>
            <person name="Pouder E."/>
            <person name="Alain K."/>
        </authorList>
    </citation>
    <scope>NUCLEOTIDE SEQUENCE</scope>
    <source>
        <strain evidence="1">HW T2.11</strain>
    </source>
</reference>
<comment type="caution">
    <text evidence="1">The sequence shown here is derived from an EMBL/GenBank/DDBJ whole genome shotgun (WGS) entry which is preliminary data.</text>
</comment>
<evidence type="ECO:0000313" key="1">
    <source>
        <dbReference type="EMBL" id="MCB8877600.1"/>
    </source>
</evidence>